<reference evidence="5 6" key="3">
    <citation type="journal article" name="Genome Announc.">
        <title>Improved Draft Genome Sequence of Clostridium pasteurianum Strain ATCC 6013 (DSM 525) Using a Hybrid Next-Generation Sequencing Approach.</title>
        <authorList>
            <person name="Pyne M.E."/>
            <person name="Utturkar S."/>
            <person name="Brown S.D."/>
            <person name="Moo-Young M."/>
            <person name="Chung D.A."/>
            <person name="Chou C.P."/>
        </authorList>
    </citation>
    <scope>NUCLEOTIDE SEQUENCE [LARGE SCALE GENOMIC DNA]</scope>
    <source>
        <strain evidence="5 6">ATCC 6013</strain>
    </source>
</reference>
<keyword evidence="7" id="KW-1185">Reference proteome</keyword>
<feature type="domain" description="Anti-sigma factor RsgI-like middle" evidence="3">
    <location>
        <begin position="80"/>
        <end position="214"/>
    </location>
</feature>
<keyword evidence="2" id="KW-0472">Membrane</keyword>
<evidence type="ECO:0000313" key="6">
    <source>
        <dbReference type="Proteomes" id="UP000028042"/>
    </source>
</evidence>
<feature type="compositionally biased region" description="Low complexity" evidence="1">
    <location>
        <begin position="265"/>
        <end position="285"/>
    </location>
</feature>
<evidence type="ECO:0000256" key="1">
    <source>
        <dbReference type="SAM" id="MobiDB-lite"/>
    </source>
</evidence>
<dbReference type="Proteomes" id="UP000028042">
    <property type="component" value="Unassembled WGS sequence"/>
</dbReference>
<dbReference type="EMBL" id="JPGY02000001">
    <property type="protein sequence ID" value="KRU10934.1"/>
    <property type="molecule type" value="Genomic_DNA"/>
</dbReference>
<gene>
    <name evidence="4" type="ORF">CLPA_c30040</name>
    <name evidence="5" type="ORF">CP6013_00181</name>
</gene>
<evidence type="ECO:0000259" key="3">
    <source>
        <dbReference type="Pfam" id="PF23750"/>
    </source>
</evidence>
<feature type="compositionally biased region" description="Polar residues" evidence="1">
    <location>
        <begin position="286"/>
        <end position="298"/>
    </location>
</feature>
<evidence type="ECO:0000313" key="5">
    <source>
        <dbReference type="EMBL" id="KRU10934.1"/>
    </source>
</evidence>
<reference evidence="5" key="2">
    <citation type="submission" date="2015-10" db="EMBL/GenBank/DDBJ databases">
        <title>Improved Draft Genome Sequence of Clostridium pasteurianum Strain ATCC 6013 (DSM 525) Using a Hybrid Next-Generation Sequencing Approach.</title>
        <authorList>
            <person name="Pyne M.E."/>
            <person name="Utturkar S.M."/>
            <person name="Brown S.D."/>
            <person name="Moo-Young M."/>
            <person name="Chung D.A."/>
            <person name="Chou P.C."/>
        </authorList>
    </citation>
    <scope>NUCLEOTIDE SEQUENCE</scope>
    <source>
        <strain evidence="5">ATCC 6013</strain>
    </source>
</reference>
<name>A0A0H3JB41_CLOPA</name>
<dbReference type="AlphaFoldDB" id="A0A0H3JB41"/>
<sequence length="388" mass="42124">MITRFKSALNQIKVEDQLISKTKVYLKDSLTKNEDSKINKFIKHRLLPMKRKLAIAACCLAFLLTIGGISGVYGYYQTSVAYISLDINPSVELGINNFGRVVKAEGYNNEGNKILNGINVKGSDVTTAIDTLVTTAIENGYIAKDGSSVISLTSETDDKNTATNIETEAETGAKEALITSGKKAEILKDNVSLTRRNEARKLGITPGKLNLIQKLQRVDKTATVDKYKDAAVKDIMKAIQNSVDNTKVSDAAAESKKETTDKDNTVNTTNYNLNNNDKGNVGNKTSNINRDNAANTTESVKNNNVNNSKGIVESKTQNIDIGNRDNNTKTVKNNNISNNGAVKDKKQTIDKSNNVNTKKSVKNNNVNNGNGKNNNKGNNGNKGNGKSK</sequence>
<dbReference type="RefSeq" id="WP_003445306.1">
    <property type="nucleotide sequence ID" value="NZ_ANZB01000007.1"/>
</dbReference>
<evidence type="ECO:0000313" key="7">
    <source>
        <dbReference type="Proteomes" id="UP000030905"/>
    </source>
</evidence>
<reference evidence="4 7" key="1">
    <citation type="journal article" date="2015" name="Genome Announc.">
        <title>Complete Genome Sequence of the Nitrogen-Fixing and Solvent-Producing Clostridium pasteurianum DSM 525.</title>
        <authorList>
            <person name="Poehlein A."/>
            <person name="Grosse-Honebrink A."/>
            <person name="Zhang Y."/>
            <person name="Minton N.P."/>
            <person name="Daniel R."/>
        </authorList>
    </citation>
    <scope>NUCLEOTIDE SEQUENCE [LARGE SCALE GENOMIC DNA]</scope>
    <source>
        <strain evidence="4">DSM 525</strain>
        <strain evidence="7">DSM 525 / ATCC 6013</strain>
    </source>
</reference>
<keyword evidence="2" id="KW-1133">Transmembrane helix</keyword>
<dbReference type="GeneID" id="93075124"/>
<dbReference type="KEGG" id="cpat:CLPA_c30040"/>
<dbReference type="KEGG" id="cpae:CPAST_c30040"/>
<dbReference type="InterPro" id="IPR055431">
    <property type="entry name" value="RsgI_M"/>
</dbReference>
<evidence type="ECO:0000313" key="4">
    <source>
        <dbReference type="EMBL" id="AJA53058.1"/>
    </source>
</evidence>
<dbReference type="eggNOG" id="ENOG5032NCF">
    <property type="taxonomic scope" value="Bacteria"/>
</dbReference>
<proteinExistence type="predicted"/>
<protein>
    <recommendedName>
        <fullName evidence="3">Anti-sigma factor RsgI-like middle domain-containing protein</fullName>
    </recommendedName>
</protein>
<dbReference type="PATRIC" id="fig|1262449.3.peg.2265"/>
<feature type="compositionally biased region" description="Basic and acidic residues" evidence="1">
    <location>
        <begin position="253"/>
        <end position="264"/>
    </location>
</feature>
<keyword evidence="2" id="KW-0812">Transmembrane</keyword>
<dbReference type="Proteomes" id="UP000030905">
    <property type="component" value="Chromosome"/>
</dbReference>
<feature type="compositionally biased region" description="Low complexity" evidence="1">
    <location>
        <begin position="299"/>
        <end position="309"/>
    </location>
</feature>
<evidence type="ECO:0000256" key="2">
    <source>
        <dbReference type="SAM" id="Phobius"/>
    </source>
</evidence>
<dbReference type="Pfam" id="PF23750">
    <property type="entry name" value="RsgI_M"/>
    <property type="match status" value="1"/>
</dbReference>
<organism evidence="4 7">
    <name type="scientific">Clostridium pasteurianum DSM 525 = ATCC 6013</name>
    <dbReference type="NCBI Taxonomy" id="1262449"/>
    <lineage>
        <taxon>Bacteria</taxon>
        <taxon>Bacillati</taxon>
        <taxon>Bacillota</taxon>
        <taxon>Clostridia</taxon>
        <taxon>Eubacteriales</taxon>
        <taxon>Clostridiaceae</taxon>
        <taxon>Clostridium</taxon>
    </lineage>
</organism>
<feature type="region of interest" description="Disordered" evidence="1">
    <location>
        <begin position="246"/>
        <end position="388"/>
    </location>
</feature>
<accession>A0A0H3JB41</accession>
<dbReference type="EMBL" id="CP009268">
    <property type="protein sequence ID" value="AJA53058.1"/>
    <property type="molecule type" value="Genomic_DNA"/>
</dbReference>
<feature type="compositionally biased region" description="Low complexity" evidence="1">
    <location>
        <begin position="351"/>
        <end position="388"/>
    </location>
</feature>
<feature type="transmembrane region" description="Helical" evidence="2">
    <location>
        <begin position="53"/>
        <end position="76"/>
    </location>
</feature>
<feature type="compositionally biased region" description="Polar residues" evidence="1">
    <location>
        <begin position="328"/>
        <end position="340"/>
    </location>
</feature>